<dbReference type="PATRIC" id="fig|1379870.5.peg.860"/>
<accession>A0A0E3ZU31</accession>
<evidence type="ECO:0000313" key="2">
    <source>
        <dbReference type="Proteomes" id="UP000033054"/>
    </source>
</evidence>
<dbReference type="EMBL" id="CP010429">
    <property type="protein sequence ID" value="AKD54190.1"/>
    <property type="molecule type" value="Genomic_DNA"/>
</dbReference>
<dbReference type="HOGENOM" id="CLU_100958_0_0_10"/>
<keyword evidence="2" id="KW-1185">Reference proteome</keyword>
<reference evidence="1 2" key="1">
    <citation type="journal article" date="2014" name="Curr. Microbiol.">
        <title>Spirosoma radiotolerans sp. nov., a gamma-radiation-resistant bacterium isolated from gamma ray-irradiated soil.</title>
        <authorList>
            <person name="Lee J.J."/>
            <person name="Srinivasan S."/>
            <person name="Lim S."/>
            <person name="Joe M."/>
            <person name="Im S."/>
            <person name="Bae S.I."/>
            <person name="Park K.R."/>
            <person name="Han J.H."/>
            <person name="Park S.H."/>
            <person name="Joo B.M."/>
            <person name="Park S.J."/>
            <person name="Kim M.K."/>
        </authorList>
    </citation>
    <scope>NUCLEOTIDE SEQUENCE [LARGE SCALE GENOMIC DNA]</scope>
    <source>
        <strain evidence="1 2">DG5A</strain>
    </source>
</reference>
<organism evidence="1 2">
    <name type="scientific">Spirosoma radiotolerans</name>
    <dbReference type="NCBI Taxonomy" id="1379870"/>
    <lineage>
        <taxon>Bacteria</taxon>
        <taxon>Pseudomonadati</taxon>
        <taxon>Bacteroidota</taxon>
        <taxon>Cytophagia</taxon>
        <taxon>Cytophagales</taxon>
        <taxon>Cytophagaceae</taxon>
        <taxon>Spirosoma</taxon>
    </lineage>
</organism>
<dbReference type="KEGG" id="srd:SD10_03955"/>
<protein>
    <submittedName>
        <fullName evidence="1">Uncharacterized protein</fullName>
    </submittedName>
</protein>
<dbReference type="Proteomes" id="UP000033054">
    <property type="component" value="Chromosome"/>
</dbReference>
<sequence length="210" mass="24137">MVAFLLWVTVDVLVPRQHSIRQFDAKEVARLETAMWRSYYDRNPALLFWQLAGGLRQQFHAPFWRSFGLAFLATKAAFVFKKGHSRADYQQAMPALVTYYEAIQKLTVERFDVQKVAALELEWWIVHRQRDRYSYADLSIALEKTSAALYNQPVSSFSAYATLRANAMRLCDETGHTPGGTTETSWQQIEQELDLAWSTLHTVVRPANGS</sequence>
<name>A0A0E3ZU31_9BACT</name>
<proteinExistence type="predicted"/>
<gene>
    <name evidence="1" type="ORF">SD10_03955</name>
</gene>
<evidence type="ECO:0000313" key="1">
    <source>
        <dbReference type="EMBL" id="AKD54190.1"/>
    </source>
</evidence>
<dbReference type="AlphaFoldDB" id="A0A0E3ZU31"/>